<reference evidence="2" key="1">
    <citation type="submission" date="2023-07" db="EMBL/GenBank/DDBJ databases">
        <title>Black Yeasts Isolated from many extreme environments.</title>
        <authorList>
            <person name="Coleine C."/>
            <person name="Stajich J.E."/>
            <person name="Selbmann L."/>
        </authorList>
    </citation>
    <scope>NUCLEOTIDE SEQUENCE</scope>
    <source>
        <strain evidence="2">CCFEE 5485</strain>
    </source>
</reference>
<feature type="compositionally biased region" description="Basic and acidic residues" evidence="1">
    <location>
        <begin position="110"/>
        <end position="119"/>
    </location>
</feature>
<protein>
    <submittedName>
        <fullName evidence="2">Uncharacterized protein</fullName>
    </submittedName>
</protein>
<dbReference type="EMBL" id="JAUTXT010000014">
    <property type="protein sequence ID" value="KAK3675421.1"/>
    <property type="molecule type" value="Genomic_DNA"/>
</dbReference>
<feature type="region of interest" description="Disordered" evidence="1">
    <location>
        <begin position="110"/>
        <end position="129"/>
    </location>
</feature>
<sequence length="189" mass="20911">MSRLSAIPEGDYDIRAEHLETVVGATKQQRGPDCHRRSGLVRSGRLQLDAGNGPQALMVVRNLDHNLPLHAVARLRAADIIPGRVEAAARNLEGLPIWIDEQDIMTRDQETRDDLEGHRQYPSSPSNRLPLRELSAQEVAVRSNVKSQNKAADMEQIQGAQTFGNGTVRNKENRCPSIHAGRKPLSSTM</sequence>
<feature type="region of interest" description="Disordered" evidence="1">
    <location>
        <begin position="162"/>
        <end position="189"/>
    </location>
</feature>
<name>A0AAE0WPB8_9PEZI</name>
<dbReference type="Proteomes" id="UP001274830">
    <property type="component" value="Unassembled WGS sequence"/>
</dbReference>
<accession>A0AAE0WPB8</accession>
<organism evidence="2 3">
    <name type="scientific">Recurvomyces mirabilis</name>
    <dbReference type="NCBI Taxonomy" id="574656"/>
    <lineage>
        <taxon>Eukaryota</taxon>
        <taxon>Fungi</taxon>
        <taxon>Dikarya</taxon>
        <taxon>Ascomycota</taxon>
        <taxon>Pezizomycotina</taxon>
        <taxon>Dothideomycetes</taxon>
        <taxon>Dothideomycetidae</taxon>
        <taxon>Mycosphaerellales</taxon>
        <taxon>Teratosphaeriaceae</taxon>
        <taxon>Recurvomyces</taxon>
    </lineage>
</organism>
<evidence type="ECO:0000256" key="1">
    <source>
        <dbReference type="SAM" id="MobiDB-lite"/>
    </source>
</evidence>
<comment type="caution">
    <text evidence="2">The sequence shown here is derived from an EMBL/GenBank/DDBJ whole genome shotgun (WGS) entry which is preliminary data.</text>
</comment>
<evidence type="ECO:0000313" key="2">
    <source>
        <dbReference type="EMBL" id="KAK3675421.1"/>
    </source>
</evidence>
<evidence type="ECO:0000313" key="3">
    <source>
        <dbReference type="Proteomes" id="UP001274830"/>
    </source>
</evidence>
<gene>
    <name evidence="2" type="ORF">LTR78_004504</name>
</gene>
<proteinExistence type="predicted"/>
<keyword evidence="3" id="KW-1185">Reference proteome</keyword>
<dbReference type="AlphaFoldDB" id="A0AAE0WPB8"/>